<protein>
    <submittedName>
        <fullName evidence="1">Uncharacterized protein</fullName>
    </submittedName>
</protein>
<evidence type="ECO:0000313" key="1">
    <source>
        <dbReference type="EMBL" id="RKP02011.1"/>
    </source>
</evidence>
<sequence length="99" mass="11050">MKRDPGRRTLWASEGKNAIFAVIFTYMTHDFLIPDAPEVTAPLLAAYISLATKGAANHVKLVVLSRLNELCAKHLGVLDVMDILRISFSSHRLARQNVY</sequence>
<dbReference type="EMBL" id="ML014154">
    <property type="protein sequence ID" value="RKP02011.1"/>
    <property type="molecule type" value="Genomic_DNA"/>
</dbReference>
<gene>
    <name evidence="1" type="ORF">CXG81DRAFT_25305</name>
</gene>
<accession>A0A4P9XAA5</accession>
<dbReference type="AlphaFoldDB" id="A0A4P9XAA5"/>
<dbReference type="Proteomes" id="UP000274922">
    <property type="component" value="Unassembled WGS sequence"/>
</dbReference>
<reference evidence="2" key="1">
    <citation type="journal article" date="2018" name="Nat. Microbiol.">
        <title>Leveraging single-cell genomics to expand the fungal tree of life.</title>
        <authorList>
            <person name="Ahrendt S.R."/>
            <person name="Quandt C.A."/>
            <person name="Ciobanu D."/>
            <person name="Clum A."/>
            <person name="Salamov A."/>
            <person name="Andreopoulos B."/>
            <person name="Cheng J.F."/>
            <person name="Woyke T."/>
            <person name="Pelin A."/>
            <person name="Henrissat B."/>
            <person name="Reynolds N.K."/>
            <person name="Benny G.L."/>
            <person name="Smith M.E."/>
            <person name="James T.Y."/>
            <person name="Grigoriev I.V."/>
        </authorList>
    </citation>
    <scope>NUCLEOTIDE SEQUENCE [LARGE SCALE GENOMIC DNA]</scope>
    <source>
        <strain evidence="2">ATCC 52028</strain>
    </source>
</reference>
<organism evidence="1 2">
    <name type="scientific">Caulochytrium protostelioides</name>
    <dbReference type="NCBI Taxonomy" id="1555241"/>
    <lineage>
        <taxon>Eukaryota</taxon>
        <taxon>Fungi</taxon>
        <taxon>Fungi incertae sedis</taxon>
        <taxon>Chytridiomycota</taxon>
        <taxon>Chytridiomycota incertae sedis</taxon>
        <taxon>Chytridiomycetes</taxon>
        <taxon>Caulochytriales</taxon>
        <taxon>Caulochytriaceae</taxon>
        <taxon>Caulochytrium</taxon>
    </lineage>
</organism>
<keyword evidence="2" id="KW-1185">Reference proteome</keyword>
<name>A0A4P9XAA5_9FUNG</name>
<dbReference type="OrthoDB" id="10261439at2759"/>
<proteinExistence type="predicted"/>
<evidence type="ECO:0000313" key="2">
    <source>
        <dbReference type="Proteomes" id="UP000274922"/>
    </source>
</evidence>